<gene>
    <name evidence="2" type="ORF">MANAM107_09720</name>
</gene>
<dbReference type="Gene3D" id="6.10.250.2310">
    <property type="match status" value="1"/>
</dbReference>
<dbReference type="InterPro" id="IPR010982">
    <property type="entry name" value="Lambda_DNA-bd_dom_sf"/>
</dbReference>
<evidence type="ECO:0000313" key="2">
    <source>
        <dbReference type="EMBL" id="BDA64138.1"/>
    </source>
</evidence>
<protein>
    <recommendedName>
        <fullName evidence="1">HTH cro/C1-type domain-containing protein</fullName>
    </recommendedName>
</protein>
<dbReference type="PROSITE" id="PS50943">
    <property type="entry name" value="HTH_CROC1"/>
    <property type="match status" value="1"/>
</dbReference>
<dbReference type="InterPro" id="IPR001387">
    <property type="entry name" value="Cro/C1-type_HTH"/>
</dbReference>
<accession>A0ABM7U9T0</accession>
<dbReference type="EMBL" id="AP025017">
    <property type="protein sequence ID" value="BDA64138.1"/>
    <property type="molecule type" value="Genomic_DNA"/>
</dbReference>
<name>A0ABM7U9T0_9ACTO</name>
<sequence length="132" mass="14716">MSIAQRLEELFAQTTGPLGRPVTLQEITRRMEERGISTMSVSYLHQLRTGQAQNPRLQHLRALADAFEVPLSFFIDTSEEGGSVEESLTPQERVVAMRVHGLSDEALKSIRAIVELARRSEQLDDPSQGDPS</sequence>
<evidence type="ECO:0000313" key="3">
    <source>
        <dbReference type="Proteomes" id="UP000824496"/>
    </source>
</evidence>
<dbReference type="Gene3D" id="1.10.260.40">
    <property type="entry name" value="lambda repressor-like DNA-binding domains"/>
    <property type="match status" value="1"/>
</dbReference>
<feature type="domain" description="HTH cro/C1-type" evidence="1">
    <location>
        <begin position="39"/>
        <end position="74"/>
    </location>
</feature>
<organism evidence="2 3">
    <name type="scientific">Actinomyces capricornis</name>
    <dbReference type="NCBI Taxonomy" id="2755559"/>
    <lineage>
        <taxon>Bacteria</taxon>
        <taxon>Bacillati</taxon>
        <taxon>Actinomycetota</taxon>
        <taxon>Actinomycetes</taxon>
        <taxon>Actinomycetales</taxon>
        <taxon>Actinomycetaceae</taxon>
        <taxon>Actinomyces</taxon>
    </lineage>
</organism>
<keyword evidence="3" id="KW-1185">Reference proteome</keyword>
<dbReference type="SUPFAM" id="SSF47413">
    <property type="entry name" value="lambda repressor-like DNA-binding domains"/>
    <property type="match status" value="1"/>
</dbReference>
<evidence type="ECO:0000259" key="1">
    <source>
        <dbReference type="PROSITE" id="PS50943"/>
    </source>
</evidence>
<dbReference type="Proteomes" id="UP000824496">
    <property type="component" value="Chromosome"/>
</dbReference>
<reference evidence="2 3" key="1">
    <citation type="submission" date="2021-08" db="EMBL/GenBank/DDBJ databases">
        <title>Whole genome sequence of novel Actinomyces species strain MAS-1.</title>
        <authorList>
            <person name="Saito M."/>
            <person name="Kuwahara N."/>
            <person name="Takizawa T."/>
            <person name="Gotouda H."/>
            <person name="Ochiai T."/>
        </authorList>
    </citation>
    <scope>NUCLEOTIDE SEQUENCE [LARGE SCALE GENOMIC DNA]</scope>
    <source>
        <strain evidence="2 3">MAS-1</strain>
    </source>
</reference>
<proteinExistence type="predicted"/>